<dbReference type="PANTHER" id="PTHR34235">
    <property type="entry name" value="SLR1203 PROTEIN-RELATED"/>
    <property type="match status" value="1"/>
</dbReference>
<keyword evidence="1" id="KW-0175">Coiled coil</keyword>
<keyword evidence="3" id="KW-1185">Reference proteome</keyword>
<evidence type="ECO:0000256" key="1">
    <source>
        <dbReference type="SAM" id="Coils"/>
    </source>
</evidence>
<dbReference type="InterPro" id="IPR002636">
    <property type="entry name" value="DUF29"/>
</dbReference>
<organism evidence="2 3">
    <name type="scientific">Floridaenema flaviceps BLCC-F50</name>
    <dbReference type="NCBI Taxonomy" id="3153642"/>
    <lineage>
        <taxon>Bacteria</taxon>
        <taxon>Bacillati</taxon>
        <taxon>Cyanobacteriota</taxon>
        <taxon>Cyanophyceae</taxon>
        <taxon>Oscillatoriophycideae</taxon>
        <taxon>Aerosakkonematales</taxon>
        <taxon>Aerosakkonemataceae</taxon>
        <taxon>Floridanema</taxon>
        <taxon>Floridanema flaviceps</taxon>
    </lineage>
</organism>
<proteinExistence type="predicted"/>
<sequence>MSVIDLKTLYETDEFEWLQLTIQLLKNRQLDSLDLENLIEQLEELSRRDKNEVSSLLKQIIIHLLLLEYWTNERELNANHWRSEIYGFRDQLDEILTTTLRNYLAENLDSIYKRALGRVQQKTGNTVKFPLECPYSFKQLLDLNWFPNQPGDSD</sequence>
<dbReference type="Pfam" id="PF01724">
    <property type="entry name" value="DUF29"/>
    <property type="match status" value="1"/>
</dbReference>
<dbReference type="EMBL" id="JBHFNR010000209">
    <property type="protein sequence ID" value="MFB2896678.1"/>
    <property type="molecule type" value="Genomic_DNA"/>
</dbReference>
<evidence type="ECO:0000313" key="2">
    <source>
        <dbReference type="EMBL" id="MFB2896678.1"/>
    </source>
</evidence>
<dbReference type="PANTHER" id="PTHR34235:SF3">
    <property type="entry name" value="SLR1203 PROTEIN"/>
    <property type="match status" value="1"/>
</dbReference>
<evidence type="ECO:0000313" key="3">
    <source>
        <dbReference type="Proteomes" id="UP001576784"/>
    </source>
</evidence>
<dbReference type="RefSeq" id="WP_413266300.1">
    <property type="nucleotide sequence ID" value="NZ_JBHFNR010000209.1"/>
</dbReference>
<name>A0ABV4XY88_9CYAN</name>
<reference evidence="2 3" key="1">
    <citation type="submission" date="2024-09" db="EMBL/GenBank/DDBJ databases">
        <title>Floridaenema gen nov. (Aerosakkonemataceae, Aerosakkonematales ord. nov., Cyanobacteria) from benthic tropical and subtropical fresh waters, with the description of four new species.</title>
        <authorList>
            <person name="Moretto J.A."/>
            <person name="Berthold D.E."/>
            <person name="Lefler F.W."/>
            <person name="Huang I.-S."/>
            <person name="Laughinghouse H. IV."/>
        </authorList>
    </citation>
    <scope>NUCLEOTIDE SEQUENCE [LARGE SCALE GENOMIC DNA]</scope>
    <source>
        <strain evidence="2 3">BLCC-F50</strain>
    </source>
</reference>
<comment type="caution">
    <text evidence="2">The sequence shown here is derived from an EMBL/GenBank/DDBJ whole genome shotgun (WGS) entry which is preliminary data.</text>
</comment>
<protein>
    <submittedName>
        <fullName evidence="2">DUF29 domain-containing protein</fullName>
    </submittedName>
</protein>
<accession>A0ABV4XY88</accession>
<gene>
    <name evidence="2" type="ORF">ACE1CI_27520</name>
</gene>
<dbReference type="Proteomes" id="UP001576784">
    <property type="component" value="Unassembled WGS sequence"/>
</dbReference>
<dbReference type="Gene3D" id="1.20.1220.20">
    <property type="entry name" value="Uncharcterised protein PF01724"/>
    <property type="match status" value="1"/>
</dbReference>
<feature type="coiled-coil region" evidence="1">
    <location>
        <begin position="25"/>
        <end position="59"/>
    </location>
</feature>